<dbReference type="Pfam" id="PF08007">
    <property type="entry name" value="JmjC_2"/>
    <property type="match status" value="1"/>
</dbReference>
<accession>A0AAP0R4J2</accession>
<keyword evidence="3" id="KW-0804">Transcription</keyword>
<feature type="domain" description="JmjC" evidence="4">
    <location>
        <begin position="420"/>
        <end position="577"/>
    </location>
</feature>
<keyword evidence="1 3" id="KW-0479">Metal-binding</keyword>
<dbReference type="GO" id="GO:0032453">
    <property type="term" value="F:histone H3K4 demethylase activity"/>
    <property type="evidence" value="ECO:0007669"/>
    <property type="project" value="TreeGrafter"/>
</dbReference>
<evidence type="ECO:0000313" key="6">
    <source>
        <dbReference type="Proteomes" id="UP001415857"/>
    </source>
</evidence>
<dbReference type="EMBL" id="JBBPBK010000015">
    <property type="protein sequence ID" value="KAK9269787.1"/>
    <property type="molecule type" value="Genomic_DNA"/>
</dbReference>
<keyword evidence="2 3" id="KW-0408">Iron</keyword>
<proteinExistence type="inferred from homology"/>
<dbReference type="EC" id="1.14.11.-" evidence="3"/>
<gene>
    <name evidence="5" type="ORF">L1049_001565</name>
</gene>
<keyword evidence="3" id="KW-0223">Dioxygenase</keyword>
<dbReference type="GO" id="GO:0051864">
    <property type="term" value="F:histone H3K36 demethylase activity"/>
    <property type="evidence" value="ECO:0007669"/>
    <property type="project" value="TreeGrafter"/>
</dbReference>
<dbReference type="InterPro" id="IPR003347">
    <property type="entry name" value="JmjC_dom"/>
</dbReference>
<comment type="similarity">
    <text evidence="3">Belongs to the ROX family.</text>
</comment>
<evidence type="ECO:0000259" key="4">
    <source>
        <dbReference type="PROSITE" id="PS51184"/>
    </source>
</evidence>
<protein>
    <recommendedName>
        <fullName evidence="3">Bifunctional lysine-specific demethylase and histidyl-hydroxylase</fullName>
        <ecNumber evidence="3">1.14.11.-</ecNumber>
    </recommendedName>
</protein>
<organism evidence="5 6">
    <name type="scientific">Liquidambar formosana</name>
    <name type="common">Formosan gum</name>
    <dbReference type="NCBI Taxonomy" id="63359"/>
    <lineage>
        <taxon>Eukaryota</taxon>
        <taxon>Viridiplantae</taxon>
        <taxon>Streptophyta</taxon>
        <taxon>Embryophyta</taxon>
        <taxon>Tracheophyta</taxon>
        <taxon>Spermatophyta</taxon>
        <taxon>Magnoliopsida</taxon>
        <taxon>eudicotyledons</taxon>
        <taxon>Gunneridae</taxon>
        <taxon>Pentapetalae</taxon>
        <taxon>Saxifragales</taxon>
        <taxon>Altingiaceae</taxon>
        <taxon>Liquidambar</taxon>
    </lineage>
</organism>
<dbReference type="GO" id="GO:0005506">
    <property type="term" value="F:iron ion binding"/>
    <property type="evidence" value="ECO:0007669"/>
    <property type="project" value="UniProtKB-UniRule"/>
</dbReference>
<dbReference type="Gene3D" id="2.60.120.650">
    <property type="entry name" value="Cupin"/>
    <property type="match status" value="1"/>
</dbReference>
<dbReference type="PANTHER" id="PTHR13096:SF9">
    <property type="entry name" value="BIFUNCTIONAL LYSINE-SPECIFIC DEMETHYLASE AND HISTIDYL-HYDROXYLASE"/>
    <property type="match status" value="1"/>
</dbReference>
<keyword evidence="3" id="KW-0539">Nucleus</keyword>
<evidence type="ECO:0000256" key="3">
    <source>
        <dbReference type="RuleBase" id="RU366061"/>
    </source>
</evidence>
<dbReference type="GO" id="GO:0005730">
    <property type="term" value="C:nucleolus"/>
    <property type="evidence" value="ECO:0007669"/>
    <property type="project" value="TreeGrafter"/>
</dbReference>
<evidence type="ECO:0000256" key="2">
    <source>
        <dbReference type="ARBA" id="ARBA00023004"/>
    </source>
</evidence>
<evidence type="ECO:0000256" key="1">
    <source>
        <dbReference type="ARBA" id="ARBA00022723"/>
    </source>
</evidence>
<dbReference type="InterPro" id="IPR039994">
    <property type="entry name" value="NO66-like"/>
</dbReference>
<dbReference type="PROSITE" id="PS51184">
    <property type="entry name" value="JMJC"/>
    <property type="match status" value="1"/>
</dbReference>
<reference evidence="5 6" key="1">
    <citation type="journal article" date="2024" name="Plant J.">
        <title>Genome sequences and population genomics reveal climatic adaptation and genomic divergence between two closely related sweetgum species.</title>
        <authorList>
            <person name="Xu W.Q."/>
            <person name="Ren C.Q."/>
            <person name="Zhang X.Y."/>
            <person name="Comes H.P."/>
            <person name="Liu X.H."/>
            <person name="Li Y.G."/>
            <person name="Kettle C.J."/>
            <person name="Jalonen R."/>
            <person name="Gaisberger H."/>
            <person name="Ma Y.Z."/>
            <person name="Qiu Y.X."/>
        </authorList>
    </citation>
    <scope>NUCLEOTIDE SEQUENCE [LARGE SCALE GENOMIC DNA]</scope>
    <source>
        <strain evidence="5">Hangzhou</strain>
    </source>
</reference>
<comment type="caution">
    <text evidence="5">The sequence shown here is derived from an EMBL/GenBank/DDBJ whole genome shotgun (WGS) entry which is preliminary data.</text>
</comment>
<dbReference type="PANTHER" id="PTHR13096">
    <property type="entry name" value="MINA53 MYC INDUCED NUCLEAR ANTIGEN"/>
    <property type="match status" value="1"/>
</dbReference>
<comment type="subcellular location">
    <subcellularLocation>
        <location evidence="3">Nucleus</location>
    </subcellularLocation>
</comment>
<name>A0AAP0R4J2_LIQFO</name>
<dbReference type="AlphaFoldDB" id="A0AAP0R4J2"/>
<comment type="function">
    <text evidence="3">Oxygenase that can act as both a histone lysine demethylase and a ribosomal histidine hydroxylase.</text>
</comment>
<dbReference type="SUPFAM" id="SSF51197">
    <property type="entry name" value="Clavaminate synthase-like"/>
    <property type="match status" value="1"/>
</dbReference>
<keyword evidence="3" id="KW-0560">Oxidoreductase</keyword>
<keyword evidence="6" id="KW-1185">Reference proteome</keyword>
<comment type="cofactor">
    <cofactor evidence="3">
        <name>Fe(2+)</name>
        <dbReference type="ChEBI" id="CHEBI:29033"/>
    </cofactor>
    <text evidence="3">Binds 1 Fe(2+) ion per subunit.</text>
</comment>
<keyword evidence="3" id="KW-0805">Transcription regulation</keyword>
<evidence type="ECO:0000313" key="5">
    <source>
        <dbReference type="EMBL" id="KAK9269787.1"/>
    </source>
</evidence>
<dbReference type="Proteomes" id="UP001415857">
    <property type="component" value="Unassembled WGS sequence"/>
</dbReference>
<sequence>MLMPRPSPVVMLAAISNSHKPSSNSLVKKCLNKLRLSLLSKPPNLPFSPQQTLLYPILSLLPVLVKSRCAGIASVGAEIVGAASLLSFEMNDLIASDCEIVRALVSALASSKRRISSAACNAVLDLSTTSVGRQRLLEFSAVENLMFGFLQVTKSSTTFVSLCNVDKGSDICLRIVFEEDDLPALILDAVLILINTCNSEQLEKIPRRLSQTFLVYLKELWAKVRSQMLPGHTLKFIRERHFYSTNVGINNLAESIFRLSIIAGQLTTPFPYEVIKRNIFGLNESSFENFILNHWEISPFLISKHSNVLNEQDNMFSSFVQLLNSKGTVISILSFILKSLVSCPPIASDELDILGFLKKVENKLGCSIVYQQDVRVVRTEKCLKREVHFLPDISDSYIKAPYVFNIDDILKCEEAYKEGYTIALRGMEFRFESISAIADGLASLFGQPSVGANLYLTPPNSQGLACHCDDHCVFVCQLLGSKQWKIFAQPIVRLPRLYEPLDSLHGSEVESPMAECRQLLLREGDVLYIPRGFPHEACTVADDGEPNGSTGFSLHLTFGIEVEPLFEWEGFAHVALNCW</sequence>